<feature type="signal peptide" evidence="3">
    <location>
        <begin position="1"/>
        <end position="22"/>
    </location>
</feature>
<dbReference type="PIRSF" id="PIRSF002741">
    <property type="entry name" value="MppA"/>
    <property type="match status" value="1"/>
</dbReference>
<dbReference type="Gene3D" id="3.10.105.10">
    <property type="entry name" value="Dipeptide-binding Protein, Domain 3"/>
    <property type="match status" value="1"/>
</dbReference>
<evidence type="ECO:0000259" key="4">
    <source>
        <dbReference type="Pfam" id="PF00496"/>
    </source>
</evidence>
<feature type="chain" id="PRO_5041960714" evidence="3">
    <location>
        <begin position="23"/>
        <end position="549"/>
    </location>
</feature>
<reference evidence="6" key="3">
    <citation type="journal article" date="2022" name="Res Sq">
        <title>Evolution of multicellular longitudinally dividing oral cavity symbionts (Neisseriaceae).</title>
        <authorList>
            <person name="Nyongesa S."/>
            <person name="Weber P."/>
            <person name="Bernet E."/>
            <person name="Pullido F."/>
            <person name="Nieckarz M."/>
            <person name="Delaby M."/>
            <person name="Nieves C."/>
            <person name="Viehboeck T."/>
            <person name="Krause N."/>
            <person name="Rivera-Millot A."/>
            <person name="Nakamura A."/>
            <person name="Vischer N."/>
            <person name="VanNieuwenhze M."/>
            <person name="Brun Y."/>
            <person name="Cava F."/>
            <person name="Bulgheresi S."/>
            <person name="Veyrier F."/>
        </authorList>
    </citation>
    <scope>NUCLEOTIDE SEQUENCE</scope>
    <source>
        <strain evidence="6">1258/02</strain>
    </source>
</reference>
<evidence type="ECO:0000313" key="6">
    <source>
        <dbReference type="EMBL" id="UOO79877.1"/>
    </source>
</evidence>
<dbReference type="GO" id="GO:0043190">
    <property type="term" value="C:ATP-binding cassette (ABC) transporter complex"/>
    <property type="evidence" value="ECO:0007669"/>
    <property type="project" value="InterPro"/>
</dbReference>
<name>A0AAE9KII4_9NEIS</name>
<dbReference type="GO" id="GO:0030288">
    <property type="term" value="C:outer membrane-bounded periplasmic space"/>
    <property type="evidence" value="ECO:0007669"/>
    <property type="project" value="TreeGrafter"/>
</dbReference>
<dbReference type="PROSITE" id="PS51257">
    <property type="entry name" value="PROKAR_LIPOPROTEIN"/>
    <property type="match status" value="1"/>
</dbReference>
<sequence length="549" mass="61110">MQQPFFKLTALAALTLGLAACGGGSKTDSADAGTSQQNAKEGGKALIYCSEGSPAGFDPAQYTAHTDFDASSYPLYNGLVEFKRGETEIQPALAESWDISPDGKTYTFHLRQGVKFGATDYFTPTRDFNADDVVFTFKRITDKDFDFNKAYPAEFPYSVNMGLPDLVESVEKVDDHTVKVVLKEVEAPFLLNIAMPFAYIGSAEYADKLVKENKAADYNTKPVGTGPFVFKSYQKDTQIRYAKNPDYWDKDDIHIDNLVFAITKDSAVRAQKVQAGECNVAAYPKPAEIEAAKKSGKVTVIDQPGFNVGYVGYNVERGKLGDLKVRQALDMAINKDAIINAVYQSAGIKATNPMPPLQWGYNDALKDAPYDIEKAKELLKEAGAENYEINLWYMPVQRPYNPNAKLMAEMIQADWAKIGVKTKLVTYEWGEYLKRARKGEPDAIMVGWTGDNGDPDNWLGTLLSCKAVKSNNYSRWCNKDFDKLVEGARQTTDQEKRIAAYKDAQVIFKEQLPWTTMAHSVVTHFTTPNVKDYKISPFGSVRFDGVKVE</sequence>
<dbReference type="PANTHER" id="PTHR30290">
    <property type="entry name" value="PERIPLASMIC BINDING COMPONENT OF ABC TRANSPORTER"/>
    <property type="match status" value="1"/>
</dbReference>
<dbReference type="GO" id="GO:0042938">
    <property type="term" value="P:dipeptide transport"/>
    <property type="evidence" value="ECO:0007669"/>
    <property type="project" value="TreeGrafter"/>
</dbReference>
<feature type="domain" description="Solute-binding protein family 5" evidence="4">
    <location>
        <begin position="88"/>
        <end position="467"/>
    </location>
</feature>
<dbReference type="InterPro" id="IPR039424">
    <property type="entry name" value="SBP_5"/>
</dbReference>
<reference evidence="5 7" key="1">
    <citation type="submission" date="2019-03" db="EMBL/GenBank/DDBJ databases">
        <title>Genomic Encyclopedia of Type Strains, Phase IV (KMG-IV): sequencing the most valuable type-strain genomes for metagenomic binning, comparative biology and taxonomic classification.</title>
        <authorList>
            <person name="Goeker M."/>
        </authorList>
    </citation>
    <scope>NUCLEOTIDE SEQUENCE [LARGE SCALE GENOMIC DNA]</scope>
    <source>
        <strain evidence="5 7">DSM 17474</strain>
    </source>
</reference>
<dbReference type="Proteomes" id="UP000294721">
    <property type="component" value="Unassembled WGS sequence"/>
</dbReference>
<organism evidence="6 8">
    <name type="scientific">Uruburuella suis</name>
    <dbReference type="NCBI Taxonomy" id="252130"/>
    <lineage>
        <taxon>Bacteria</taxon>
        <taxon>Pseudomonadati</taxon>
        <taxon>Pseudomonadota</taxon>
        <taxon>Betaproteobacteria</taxon>
        <taxon>Neisseriales</taxon>
        <taxon>Neisseriaceae</taxon>
        <taxon>Uruburuella</taxon>
    </lineage>
</organism>
<keyword evidence="7" id="KW-1185">Reference proteome</keyword>
<dbReference type="FunFam" id="3.40.190.10:FF:000036">
    <property type="entry name" value="Dipeptide ABC transporter, substrate-binding protein"/>
    <property type="match status" value="1"/>
</dbReference>
<protein>
    <submittedName>
        <fullName evidence="6">ABC transporter substrate-binding protein</fullName>
    </submittedName>
    <submittedName>
        <fullName evidence="5">Dipeptide transport system substrate-binding protein</fullName>
    </submittedName>
</protein>
<dbReference type="Gene3D" id="3.90.76.10">
    <property type="entry name" value="Dipeptide-binding Protein, Domain 1"/>
    <property type="match status" value="1"/>
</dbReference>
<dbReference type="FunFam" id="3.10.105.10:FF:000002">
    <property type="entry name" value="Dipeptide ABC transporter, substrate-binding protein"/>
    <property type="match status" value="1"/>
</dbReference>
<dbReference type="CDD" id="cd08493">
    <property type="entry name" value="PBP2_DppA_like"/>
    <property type="match status" value="1"/>
</dbReference>
<dbReference type="RefSeq" id="WP_132954709.1">
    <property type="nucleotide sequence ID" value="NZ_CP091507.1"/>
</dbReference>
<dbReference type="SUPFAM" id="SSF53850">
    <property type="entry name" value="Periplasmic binding protein-like II"/>
    <property type="match status" value="1"/>
</dbReference>
<dbReference type="GO" id="GO:1904680">
    <property type="term" value="F:peptide transmembrane transporter activity"/>
    <property type="evidence" value="ECO:0007669"/>
    <property type="project" value="TreeGrafter"/>
</dbReference>
<dbReference type="AlphaFoldDB" id="A0AAE9KII4"/>
<dbReference type="PANTHER" id="PTHR30290:SF38">
    <property type="entry name" value="D,D-DIPEPTIDE-BINDING PERIPLASMIC PROTEIN DDPA-RELATED"/>
    <property type="match status" value="1"/>
</dbReference>
<dbReference type="Proteomes" id="UP000829756">
    <property type="component" value="Chromosome"/>
</dbReference>
<dbReference type="KEGG" id="usu:LVJ78_02300"/>
<dbReference type="EMBL" id="CP091507">
    <property type="protein sequence ID" value="UOO79877.1"/>
    <property type="molecule type" value="Genomic_DNA"/>
</dbReference>
<keyword evidence="2 3" id="KW-0732">Signal</keyword>
<proteinExistence type="inferred from homology"/>
<dbReference type="Pfam" id="PF00496">
    <property type="entry name" value="SBP_bac_5"/>
    <property type="match status" value="1"/>
</dbReference>
<evidence type="ECO:0000256" key="3">
    <source>
        <dbReference type="SAM" id="SignalP"/>
    </source>
</evidence>
<evidence type="ECO:0000313" key="7">
    <source>
        <dbReference type="Proteomes" id="UP000294721"/>
    </source>
</evidence>
<accession>A0AAE9KII4</accession>
<evidence type="ECO:0000313" key="8">
    <source>
        <dbReference type="Proteomes" id="UP000829756"/>
    </source>
</evidence>
<dbReference type="Gene3D" id="3.40.190.10">
    <property type="entry name" value="Periplasmic binding protein-like II"/>
    <property type="match status" value="1"/>
</dbReference>
<reference evidence="6" key="2">
    <citation type="submission" date="2021-12" db="EMBL/GenBank/DDBJ databases">
        <authorList>
            <person name="Veyrier F.J."/>
        </authorList>
    </citation>
    <scope>NUCLEOTIDE SEQUENCE</scope>
    <source>
        <strain evidence="6">1258/02</strain>
    </source>
</reference>
<dbReference type="InterPro" id="IPR000914">
    <property type="entry name" value="SBP_5_dom"/>
</dbReference>
<gene>
    <name evidence="5" type="ORF">EV680_1365</name>
    <name evidence="6" type="ORF">LVJ78_02300</name>
</gene>
<evidence type="ECO:0000256" key="2">
    <source>
        <dbReference type="ARBA" id="ARBA00022729"/>
    </source>
</evidence>
<comment type="similarity">
    <text evidence="1">Belongs to the bacterial solute-binding protein 5 family.</text>
</comment>
<evidence type="ECO:0000313" key="5">
    <source>
        <dbReference type="EMBL" id="TCP00759.1"/>
    </source>
</evidence>
<dbReference type="EMBL" id="SLXE01000036">
    <property type="protein sequence ID" value="TCP00759.1"/>
    <property type="molecule type" value="Genomic_DNA"/>
</dbReference>
<dbReference type="InterPro" id="IPR030678">
    <property type="entry name" value="Peptide/Ni-bd"/>
</dbReference>
<evidence type="ECO:0000256" key="1">
    <source>
        <dbReference type="ARBA" id="ARBA00005695"/>
    </source>
</evidence>